<protein>
    <submittedName>
        <fullName evidence="1">Uncharacterized protein</fullName>
    </submittedName>
</protein>
<dbReference type="Proteomes" id="UP000295433">
    <property type="component" value="Unassembled WGS sequence"/>
</dbReference>
<dbReference type="OrthoDB" id="9033521at2"/>
<dbReference type="EMBL" id="SMBY01000004">
    <property type="protein sequence ID" value="TCV06339.1"/>
    <property type="molecule type" value="Genomic_DNA"/>
</dbReference>
<proteinExistence type="predicted"/>
<dbReference type="AlphaFoldDB" id="A0A4R3VNM7"/>
<evidence type="ECO:0000313" key="2">
    <source>
        <dbReference type="Proteomes" id="UP000295433"/>
    </source>
</evidence>
<gene>
    <name evidence="1" type="ORF">EDC54_104248</name>
</gene>
<keyword evidence="2" id="KW-1185">Reference proteome</keyword>
<comment type="caution">
    <text evidence="1">The sequence shown here is derived from an EMBL/GenBank/DDBJ whole genome shotgun (WGS) entry which is preliminary data.</text>
</comment>
<reference evidence="1 2" key="1">
    <citation type="submission" date="2019-03" db="EMBL/GenBank/DDBJ databases">
        <title>Genomic Encyclopedia of Type Strains, Phase IV (KMG-IV): sequencing the most valuable type-strain genomes for metagenomic binning, comparative biology and taxonomic classification.</title>
        <authorList>
            <person name="Goeker M."/>
        </authorList>
    </citation>
    <scope>NUCLEOTIDE SEQUENCE [LARGE SCALE GENOMIC DNA]</scope>
    <source>
        <strain evidence="1 2">DSM 16730</strain>
    </source>
</reference>
<evidence type="ECO:0000313" key="1">
    <source>
        <dbReference type="EMBL" id="TCV06339.1"/>
    </source>
</evidence>
<organism evidence="1 2">
    <name type="scientific">Samsonia erythrinae</name>
    <dbReference type="NCBI Taxonomy" id="160434"/>
    <lineage>
        <taxon>Bacteria</taxon>
        <taxon>Pseudomonadati</taxon>
        <taxon>Pseudomonadota</taxon>
        <taxon>Gammaproteobacteria</taxon>
        <taxon>Enterobacterales</taxon>
        <taxon>Pectobacteriaceae</taxon>
        <taxon>Samsonia</taxon>
    </lineage>
</organism>
<sequence>MRASYDICIAGTGAFAQAIIEGIIFQSDVSLNIIIFGRSQEKLDELSHKASVINHLSRCKHVIHSCVVNTESVSSIARSLSKCAIKYLVICSSLQTPNEKKTKISKWSDLISLYFALSTPLHTLVAARYISALDKINADTIVVNACFPDAVNPLIASFTHRKVIGVGNIGTIAAFMKGRDLKGNFNPQLLAHHVHLGPRKAPEDVQPRIWLDGHEVTWTNRYLNHMYITSRSEINRLGAYSAAKTLCSLVSGISCNDHLVGVFGLPGGYPVIIREGYAELRLPENISVKDAVQWNIQAGKADGIECIDDGIMSFTENAVSAVRSLNIDFPNEIKLNNLNMVEKTAKNFISLRNEIRAL</sequence>
<dbReference type="RefSeq" id="WP_132455596.1">
    <property type="nucleotide sequence ID" value="NZ_JAWIZJ010000004.1"/>
</dbReference>
<accession>A0A4R3VNM7</accession>
<name>A0A4R3VNM7_9GAMM</name>